<proteinExistence type="predicted"/>
<dbReference type="Proteomes" id="UP000005286">
    <property type="component" value="Unassembled WGS sequence"/>
</dbReference>
<name>F0GX66_9FIRM</name>
<dbReference type="AlphaFoldDB" id="F0GX66"/>
<feature type="transmembrane region" description="Helical" evidence="1">
    <location>
        <begin position="194"/>
        <end position="218"/>
    </location>
</feature>
<gene>
    <name evidence="2" type="ORF">HMPREF9290_0840</name>
</gene>
<comment type="caution">
    <text evidence="2">The sequence shown here is derived from an EMBL/GenBank/DDBJ whole genome shotgun (WGS) entry which is preliminary data.</text>
</comment>
<reference evidence="2 3" key="1">
    <citation type="submission" date="2011-01" db="EMBL/GenBank/DDBJ databases">
        <authorList>
            <person name="Durkin A.S."/>
            <person name="Madupu R."/>
            <person name="Torralba M."/>
            <person name="Gillis M."/>
            <person name="Methe B."/>
            <person name="Sutton G."/>
            <person name="Nelson K.E."/>
        </authorList>
    </citation>
    <scope>NUCLEOTIDE SEQUENCE [LARGE SCALE GENOMIC DNA]</scope>
    <source>
        <strain evidence="2 3">ACS-065-V-Col13</strain>
    </source>
</reference>
<evidence type="ECO:0000313" key="2">
    <source>
        <dbReference type="EMBL" id="EGC81559.1"/>
    </source>
</evidence>
<feature type="transmembrane region" description="Helical" evidence="1">
    <location>
        <begin position="34"/>
        <end position="54"/>
    </location>
</feature>
<dbReference type="STRING" id="879305.HMPREF9290_0840"/>
<dbReference type="eggNOG" id="ENOG5033UNQ">
    <property type="taxonomic scope" value="Bacteria"/>
</dbReference>
<keyword evidence="1" id="KW-1133">Transmembrane helix</keyword>
<sequence>MKSVVKLLSFMLVAILIPTLVMSLVSLFGGNETVVIIAQFFIMLLMIIAFTRVFSLMRRYEIKTEELIKENKNPDALRKLRDERITYKSKSKITNELINIDYSEDELKNLRKYTDSTEDMKHYYSALISNSQGKKREEAKIKRDNFNKKYQHKTRIYPDFKENLKTSIKWLVLFFAFIIGVGLLKKGIFGNTSFAFMLYIIGLIMTFVLMINSIIWIVRTVNSYWDRKFI</sequence>
<feature type="transmembrane region" description="Helical" evidence="1">
    <location>
        <begin position="170"/>
        <end position="188"/>
    </location>
</feature>
<organism evidence="2 3">
    <name type="scientific">Anaerococcus prevotii ACS-065-V-Col13</name>
    <dbReference type="NCBI Taxonomy" id="879305"/>
    <lineage>
        <taxon>Bacteria</taxon>
        <taxon>Bacillati</taxon>
        <taxon>Bacillota</taxon>
        <taxon>Tissierellia</taxon>
        <taxon>Tissierellales</taxon>
        <taxon>Peptoniphilaceae</taxon>
        <taxon>Anaerococcus</taxon>
    </lineage>
</organism>
<keyword evidence="3" id="KW-1185">Reference proteome</keyword>
<protein>
    <submittedName>
        <fullName evidence="2">Uncharacterized protein</fullName>
    </submittedName>
</protein>
<keyword evidence="1" id="KW-0812">Transmembrane</keyword>
<evidence type="ECO:0000313" key="3">
    <source>
        <dbReference type="Proteomes" id="UP000005286"/>
    </source>
</evidence>
<accession>F0GX66</accession>
<dbReference type="PATRIC" id="fig|879305.3.peg.1397"/>
<feature type="transmembrane region" description="Helical" evidence="1">
    <location>
        <begin position="7"/>
        <end position="28"/>
    </location>
</feature>
<dbReference type="EMBL" id="AEXM01000030">
    <property type="protein sequence ID" value="EGC81559.1"/>
    <property type="molecule type" value="Genomic_DNA"/>
</dbReference>
<evidence type="ECO:0000256" key="1">
    <source>
        <dbReference type="SAM" id="Phobius"/>
    </source>
</evidence>
<keyword evidence="1" id="KW-0472">Membrane</keyword>